<sequence length="161" mass="17322">MSEAINAASIEAGTPAPDFTMPTDGGGSVTLSALRGKPVVLYFYPKDDTSGCTSEACGFRDQFPDFSGLDAVVIGVSKDSVASHDKFKAKYELPFTLASDKETGVAEAYGVWVEKSMYGRKYMGLERATFLIDKDGIVRNVWRKVKVTGHVAAVLKALQAL</sequence>
<dbReference type="EC" id="1.11.1.24" evidence="3"/>
<keyword evidence="15" id="KW-1185">Reference proteome</keyword>
<name>A0ABU0WJJ7_9PROT</name>
<reference evidence="14 15" key="1">
    <citation type="submission" date="2023-06" db="EMBL/GenBank/DDBJ databases">
        <title>Azospirillum isscasensis sp.nov, a bacterium isolated from rhizosphere soil of rice.</title>
        <authorList>
            <person name="Wang H."/>
        </authorList>
    </citation>
    <scope>NUCLEOTIDE SEQUENCE [LARGE SCALE GENOMIC DNA]</scope>
    <source>
        <strain evidence="14 15">C340-1</strain>
    </source>
</reference>
<keyword evidence="6 14" id="KW-0560">Oxidoreductase</keyword>
<evidence type="ECO:0000256" key="9">
    <source>
        <dbReference type="ARBA" id="ARBA00032824"/>
    </source>
</evidence>
<protein>
    <recommendedName>
        <fullName evidence="3">thioredoxin-dependent peroxiredoxin</fullName>
        <ecNumber evidence="3">1.11.1.24</ecNumber>
    </recommendedName>
    <alternativeName>
        <fullName evidence="9">Thioredoxin peroxidase</fullName>
    </alternativeName>
    <alternativeName>
        <fullName evidence="11">Thioredoxin-dependent peroxiredoxin Bcp</fullName>
    </alternativeName>
</protein>
<evidence type="ECO:0000256" key="12">
    <source>
        <dbReference type="ARBA" id="ARBA00049091"/>
    </source>
</evidence>
<dbReference type="PANTHER" id="PTHR42801">
    <property type="entry name" value="THIOREDOXIN-DEPENDENT PEROXIDE REDUCTASE"/>
    <property type="match status" value="1"/>
</dbReference>
<evidence type="ECO:0000256" key="10">
    <source>
        <dbReference type="ARBA" id="ARBA00038489"/>
    </source>
</evidence>
<keyword evidence="4 14" id="KW-0575">Peroxidase</keyword>
<comment type="function">
    <text evidence="1">Thiol-specific peroxidase that catalyzes the reduction of hydrogen peroxide and organic hydroperoxides to water and alcohols, respectively. Plays a role in cell protection against oxidative stress by detoxifying peroxides and as sensor of hydrogen peroxide-mediated signaling events.</text>
</comment>
<dbReference type="InterPro" id="IPR013766">
    <property type="entry name" value="Thioredoxin_domain"/>
</dbReference>
<evidence type="ECO:0000256" key="1">
    <source>
        <dbReference type="ARBA" id="ARBA00003330"/>
    </source>
</evidence>
<comment type="subunit">
    <text evidence="2">Monomer.</text>
</comment>
<gene>
    <name evidence="14" type="primary">bcp</name>
    <name evidence="14" type="ORF">QSG27_16990</name>
</gene>
<accession>A0ABU0WJJ7</accession>
<comment type="caution">
    <text evidence="14">The sequence shown here is derived from an EMBL/GenBank/DDBJ whole genome shotgun (WGS) entry which is preliminary data.</text>
</comment>
<evidence type="ECO:0000256" key="11">
    <source>
        <dbReference type="ARBA" id="ARBA00042639"/>
    </source>
</evidence>
<evidence type="ECO:0000256" key="3">
    <source>
        <dbReference type="ARBA" id="ARBA00013017"/>
    </source>
</evidence>
<evidence type="ECO:0000256" key="2">
    <source>
        <dbReference type="ARBA" id="ARBA00011245"/>
    </source>
</evidence>
<evidence type="ECO:0000256" key="5">
    <source>
        <dbReference type="ARBA" id="ARBA00022862"/>
    </source>
</evidence>
<dbReference type="InterPro" id="IPR050924">
    <property type="entry name" value="Peroxiredoxin_BCP/PrxQ"/>
</dbReference>
<keyword evidence="7" id="KW-1015">Disulfide bond</keyword>
<evidence type="ECO:0000259" key="13">
    <source>
        <dbReference type="PROSITE" id="PS51352"/>
    </source>
</evidence>
<feature type="domain" description="Thioredoxin" evidence="13">
    <location>
        <begin position="10"/>
        <end position="161"/>
    </location>
</feature>
<dbReference type="CDD" id="cd03017">
    <property type="entry name" value="PRX_BCP"/>
    <property type="match status" value="1"/>
</dbReference>
<evidence type="ECO:0000256" key="4">
    <source>
        <dbReference type="ARBA" id="ARBA00022559"/>
    </source>
</evidence>
<dbReference type="NCBIfam" id="NF006960">
    <property type="entry name" value="PRK09437.1"/>
    <property type="match status" value="1"/>
</dbReference>
<evidence type="ECO:0000313" key="14">
    <source>
        <dbReference type="EMBL" id="MDQ2104399.1"/>
    </source>
</evidence>
<dbReference type="PANTHER" id="PTHR42801:SF4">
    <property type="entry name" value="AHPC_TSA FAMILY PROTEIN"/>
    <property type="match status" value="1"/>
</dbReference>
<evidence type="ECO:0000256" key="8">
    <source>
        <dbReference type="ARBA" id="ARBA00023284"/>
    </source>
</evidence>
<dbReference type="InterPro" id="IPR024706">
    <property type="entry name" value="Peroxiredoxin_AhpC-typ"/>
</dbReference>
<dbReference type="PROSITE" id="PS51352">
    <property type="entry name" value="THIOREDOXIN_2"/>
    <property type="match status" value="1"/>
</dbReference>
<dbReference type="InterPro" id="IPR036249">
    <property type="entry name" value="Thioredoxin-like_sf"/>
</dbReference>
<proteinExistence type="inferred from homology"/>
<dbReference type="Proteomes" id="UP001227317">
    <property type="component" value="Unassembled WGS sequence"/>
</dbReference>
<dbReference type="RefSeq" id="WP_306708141.1">
    <property type="nucleotide sequence ID" value="NZ_JAUJFI010000085.1"/>
</dbReference>
<evidence type="ECO:0000256" key="7">
    <source>
        <dbReference type="ARBA" id="ARBA00023157"/>
    </source>
</evidence>
<dbReference type="GO" id="GO:0140824">
    <property type="term" value="F:thioredoxin-dependent peroxiredoxin activity"/>
    <property type="evidence" value="ECO:0007669"/>
    <property type="project" value="UniProtKB-EC"/>
</dbReference>
<dbReference type="Gene3D" id="3.40.30.10">
    <property type="entry name" value="Glutaredoxin"/>
    <property type="match status" value="1"/>
</dbReference>
<dbReference type="PIRSF" id="PIRSF000239">
    <property type="entry name" value="AHPC"/>
    <property type="match status" value="1"/>
</dbReference>
<evidence type="ECO:0000313" key="15">
    <source>
        <dbReference type="Proteomes" id="UP001227317"/>
    </source>
</evidence>
<keyword evidence="5" id="KW-0049">Antioxidant</keyword>
<comment type="catalytic activity">
    <reaction evidence="12">
        <text>a hydroperoxide + [thioredoxin]-dithiol = an alcohol + [thioredoxin]-disulfide + H2O</text>
        <dbReference type="Rhea" id="RHEA:62620"/>
        <dbReference type="Rhea" id="RHEA-COMP:10698"/>
        <dbReference type="Rhea" id="RHEA-COMP:10700"/>
        <dbReference type="ChEBI" id="CHEBI:15377"/>
        <dbReference type="ChEBI" id="CHEBI:29950"/>
        <dbReference type="ChEBI" id="CHEBI:30879"/>
        <dbReference type="ChEBI" id="CHEBI:35924"/>
        <dbReference type="ChEBI" id="CHEBI:50058"/>
        <dbReference type="EC" id="1.11.1.24"/>
    </reaction>
</comment>
<keyword evidence="8" id="KW-0676">Redox-active center</keyword>
<dbReference type="InterPro" id="IPR000866">
    <property type="entry name" value="AhpC/TSA"/>
</dbReference>
<organism evidence="14 15">
    <name type="scientific">Azospirillum isscasi</name>
    <dbReference type="NCBI Taxonomy" id="3053926"/>
    <lineage>
        <taxon>Bacteria</taxon>
        <taxon>Pseudomonadati</taxon>
        <taxon>Pseudomonadota</taxon>
        <taxon>Alphaproteobacteria</taxon>
        <taxon>Rhodospirillales</taxon>
        <taxon>Azospirillaceae</taxon>
        <taxon>Azospirillum</taxon>
    </lineage>
</organism>
<evidence type="ECO:0000256" key="6">
    <source>
        <dbReference type="ARBA" id="ARBA00023002"/>
    </source>
</evidence>
<comment type="similarity">
    <text evidence="10">Belongs to the peroxiredoxin family. BCP/PrxQ subfamily.</text>
</comment>
<dbReference type="Pfam" id="PF00578">
    <property type="entry name" value="AhpC-TSA"/>
    <property type="match status" value="1"/>
</dbReference>
<dbReference type="SUPFAM" id="SSF52833">
    <property type="entry name" value="Thioredoxin-like"/>
    <property type="match status" value="1"/>
</dbReference>
<dbReference type="EMBL" id="JAUJFI010000085">
    <property type="protein sequence ID" value="MDQ2104399.1"/>
    <property type="molecule type" value="Genomic_DNA"/>
</dbReference>